<keyword evidence="5" id="KW-1185">Reference proteome</keyword>
<dbReference type="GO" id="GO:0006309">
    <property type="term" value="P:apoptotic DNA fragmentation"/>
    <property type="evidence" value="ECO:0007669"/>
    <property type="project" value="TreeGrafter"/>
</dbReference>
<evidence type="ECO:0000256" key="1">
    <source>
        <dbReference type="ARBA" id="ARBA00007527"/>
    </source>
</evidence>
<evidence type="ECO:0000313" key="4">
    <source>
        <dbReference type="EMBL" id="KJH42778.1"/>
    </source>
</evidence>
<feature type="chain" id="PRO_5012633254" evidence="3">
    <location>
        <begin position="16"/>
        <end position="177"/>
    </location>
</feature>
<accession>A0A0D8XDV2</accession>
<proteinExistence type="inferred from homology"/>
<protein>
    <submittedName>
        <fullName evidence="4">Deoxyribonuclease-2 domain protein</fullName>
    </submittedName>
</protein>
<sequence length="177" mass="19842">MIVWLLSLITIEVLAFSCKNQNNEDVDWFAVYKMPVETDRSVPGIRDGLAFYYVDANMNGILVPSPNSLGNTEQAIAYTLMQFYSRKDDPAIFHVMYNDEPAIGTLSSLLETLTLKRAHSETIEYGHTKGCGQHWRSSIALLNPHLTLMMTYLMNGVMVAKFSYNSCKIVLHGVGIA</sequence>
<name>A0A0D8XDV2_DICVI</name>
<dbReference type="Pfam" id="PF03265">
    <property type="entry name" value="DNase_II"/>
    <property type="match status" value="1"/>
</dbReference>
<dbReference type="AlphaFoldDB" id="A0A0D8XDV2"/>
<comment type="similarity">
    <text evidence="1">Belongs to the DNase II family.</text>
</comment>
<evidence type="ECO:0000256" key="2">
    <source>
        <dbReference type="ARBA" id="ARBA00022801"/>
    </source>
</evidence>
<feature type="signal peptide" evidence="3">
    <location>
        <begin position="1"/>
        <end position="15"/>
    </location>
</feature>
<keyword evidence="3" id="KW-0732">Signal</keyword>
<organism evidence="4 5">
    <name type="scientific">Dictyocaulus viviparus</name>
    <name type="common">Bovine lungworm</name>
    <dbReference type="NCBI Taxonomy" id="29172"/>
    <lineage>
        <taxon>Eukaryota</taxon>
        <taxon>Metazoa</taxon>
        <taxon>Ecdysozoa</taxon>
        <taxon>Nematoda</taxon>
        <taxon>Chromadorea</taxon>
        <taxon>Rhabditida</taxon>
        <taxon>Rhabditina</taxon>
        <taxon>Rhabditomorpha</taxon>
        <taxon>Strongyloidea</taxon>
        <taxon>Metastrongylidae</taxon>
        <taxon>Dictyocaulus</taxon>
    </lineage>
</organism>
<dbReference type="GO" id="GO:0004531">
    <property type="term" value="F:deoxyribonuclease II activity"/>
    <property type="evidence" value="ECO:0007669"/>
    <property type="project" value="InterPro"/>
</dbReference>
<dbReference type="EMBL" id="KN716626">
    <property type="protein sequence ID" value="KJH42778.1"/>
    <property type="molecule type" value="Genomic_DNA"/>
</dbReference>
<dbReference type="PANTHER" id="PTHR10858:SF31">
    <property type="entry name" value="DEOXYRIBONUCLEASE-2"/>
    <property type="match status" value="1"/>
</dbReference>
<dbReference type="OrthoDB" id="10261598at2759"/>
<keyword evidence="2" id="KW-0378">Hydrolase</keyword>
<reference evidence="4 5" key="1">
    <citation type="submission" date="2013-11" db="EMBL/GenBank/DDBJ databases">
        <title>Draft genome of the bovine lungworm Dictyocaulus viviparus.</title>
        <authorList>
            <person name="Mitreva M."/>
        </authorList>
    </citation>
    <scope>NUCLEOTIDE SEQUENCE [LARGE SCALE GENOMIC DNA]</scope>
    <source>
        <strain evidence="4 5">HannoverDv2000</strain>
    </source>
</reference>
<dbReference type="PANTHER" id="PTHR10858">
    <property type="entry name" value="DEOXYRIBONUCLEASE II"/>
    <property type="match status" value="1"/>
</dbReference>
<dbReference type="Proteomes" id="UP000053766">
    <property type="component" value="Unassembled WGS sequence"/>
</dbReference>
<gene>
    <name evidence="4" type="ORF">DICVIV_11222</name>
</gene>
<reference evidence="5" key="2">
    <citation type="journal article" date="2016" name="Sci. Rep.">
        <title>Dictyocaulus viviparus genome, variome and transcriptome elucidate lungworm biology and support future intervention.</title>
        <authorList>
            <person name="McNulty S.N."/>
            <person name="Strube C."/>
            <person name="Rosa B.A."/>
            <person name="Martin J.C."/>
            <person name="Tyagi R."/>
            <person name="Choi Y.J."/>
            <person name="Wang Q."/>
            <person name="Hallsworth Pepin K."/>
            <person name="Zhang X."/>
            <person name="Ozersky P."/>
            <person name="Wilson R.K."/>
            <person name="Sternberg P.W."/>
            <person name="Gasser R.B."/>
            <person name="Mitreva M."/>
        </authorList>
    </citation>
    <scope>NUCLEOTIDE SEQUENCE [LARGE SCALE GENOMIC DNA]</scope>
    <source>
        <strain evidence="5">HannoverDv2000</strain>
    </source>
</reference>
<evidence type="ECO:0000256" key="3">
    <source>
        <dbReference type="SAM" id="SignalP"/>
    </source>
</evidence>
<dbReference type="STRING" id="29172.A0A0D8XDV2"/>
<evidence type="ECO:0000313" key="5">
    <source>
        <dbReference type="Proteomes" id="UP000053766"/>
    </source>
</evidence>
<dbReference type="InterPro" id="IPR004947">
    <property type="entry name" value="DNase_II"/>
</dbReference>